<comment type="subcellular location">
    <subcellularLocation>
        <location evidence="1">Secreted</location>
        <location evidence="1">Extracellular space</location>
        <location evidence="1">Extracellular matrix</location>
    </subcellularLocation>
    <subcellularLocation>
        <location evidence="14">Zona pellucida</location>
    </subcellularLocation>
    <subcellularLocation>
        <location evidence="14">Cell membrane</location>
        <topology evidence="14">Single-pass type I membrane protein</topology>
    </subcellularLocation>
</comment>
<dbReference type="Gene3D" id="2.60.40.3210">
    <property type="entry name" value="Zona pellucida, ZP-N domain"/>
    <property type="match status" value="1"/>
</dbReference>
<keyword evidence="5 14" id="KW-0964">Secreted</keyword>
<reference evidence="16" key="1">
    <citation type="journal article" date="2010" name="Science">
        <title>The genome of the Western clawed frog Xenopus tropicalis.</title>
        <authorList>
            <person name="Hellsten U."/>
            <person name="Harland R.M."/>
            <person name="Gilchrist M.J."/>
            <person name="Hendrix D."/>
            <person name="Jurka J."/>
            <person name="Kapitonov V."/>
            <person name="Ovcharenko I."/>
            <person name="Putnam N.H."/>
            <person name="Shu S."/>
            <person name="Taher L."/>
            <person name="Blitz I.L."/>
            <person name="Blumberg B."/>
            <person name="Dichmann D.S."/>
            <person name="Dubchak I."/>
            <person name="Amaya E."/>
            <person name="Detter J.C."/>
            <person name="Fletcher R."/>
            <person name="Gerhard D.S."/>
            <person name="Goodstein D."/>
            <person name="Graves T."/>
            <person name="Grigoriev I.V."/>
            <person name="Grimwood J."/>
            <person name="Kawashima T."/>
            <person name="Lindquist E."/>
            <person name="Lucas S.M."/>
            <person name="Mead P.E."/>
            <person name="Mitros T."/>
            <person name="Ogino H."/>
            <person name="Ohta Y."/>
            <person name="Poliakov A.V."/>
            <person name="Pollet N."/>
            <person name="Robert J."/>
            <person name="Salamov A."/>
            <person name="Sater A.K."/>
            <person name="Schmutz J."/>
            <person name="Terry A."/>
            <person name="Vize P.D."/>
            <person name="Warren W.C."/>
            <person name="Wells D."/>
            <person name="Wills A."/>
            <person name="Wilson R.K."/>
            <person name="Zimmerman L.B."/>
            <person name="Zorn A.M."/>
            <person name="Grainger R."/>
            <person name="Grammer T."/>
            <person name="Khokha M.K."/>
            <person name="Richardson P.M."/>
            <person name="Rokhsar D.S."/>
        </authorList>
    </citation>
    <scope>NUCLEOTIDE SEQUENCE [LARGE SCALE GENOMIC DNA]</scope>
    <source>
        <strain evidence="16">Nigerian</strain>
    </source>
</reference>
<keyword evidence="11 14" id="KW-0472">Membrane</keyword>
<feature type="chain" id="PRO_5030002981" description="Zona pellucida sperm-binding protein 3" evidence="14">
    <location>
        <begin position="20"/>
        <end position="442"/>
    </location>
</feature>
<evidence type="ECO:0000256" key="13">
    <source>
        <dbReference type="ARBA" id="ARBA00023180"/>
    </source>
</evidence>
<evidence type="ECO:0000256" key="10">
    <source>
        <dbReference type="ARBA" id="ARBA00022989"/>
    </source>
</evidence>
<evidence type="ECO:0000256" key="5">
    <source>
        <dbReference type="ARBA" id="ARBA00022525"/>
    </source>
</evidence>
<gene>
    <name evidence="16" type="primary">zp3</name>
</gene>
<keyword evidence="12 14" id="KW-1015">Disulfide bond</keyword>
<keyword evidence="6 14" id="KW-0272">Extracellular matrix</keyword>
<keyword evidence="13" id="KW-0325">Glycoprotein</keyword>
<dbReference type="FunFam" id="2.60.40.4100:FF:000002">
    <property type="entry name" value="Zona pellucida sperm-binding protein 3"/>
    <property type="match status" value="1"/>
</dbReference>
<accession>F6YJT4</accession>
<dbReference type="Bgee" id="ENSXETG00000019465">
    <property type="expression patterns" value="Expressed in 4-cell stage embryo and 9 other cell types or tissues"/>
</dbReference>
<feature type="transmembrane region" description="Helical" evidence="14">
    <location>
        <begin position="406"/>
        <end position="428"/>
    </location>
</feature>
<evidence type="ECO:0000256" key="2">
    <source>
        <dbReference type="ARBA" id="ARBA00006735"/>
    </source>
</evidence>
<dbReference type="AlphaFoldDB" id="F6YJT4"/>
<evidence type="ECO:0000256" key="1">
    <source>
        <dbReference type="ARBA" id="ARBA00004498"/>
    </source>
</evidence>
<keyword evidence="7 14" id="KW-0165">Cleavage on pair of basic residues</keyword>
<dbReference type="GeneTree" id="ENSGT01030000234567"/>
<dbReference type="PANTHER" id="PTHR11576">
    <property type="entry name" value="ZONA PELLUCIDA SPERM-BINDING PROTEIN 3"/>
    <property type="match status" value="1"/>
</dbReference>
<evidence type="ECO:0000256" key="9">
    <source>
        <dbReference type="ARBA" id="ARBA00022729"/>
    </source>
</evidence>
<comment type="PTM">
    <text evidence="14">Proteolytically cleaved before the transmembrane segment to yield the secreted ectodomain incorporated in the zona pellucida.</text>
</comment>
<dbReference type="Pfam" id="PF00100">
    <property type="entry name" value="Zona_pellucida"/>
    <property type="match status" value="1"/>
</dbReference>
<comment type="domain">
    <text evidence="14">The ZP domain is involved in the polymerization of the ZP proteins to form the zona pellucida.</text>
</comment>
<sequence>MGIWESLAAAFWVVLVCEAMLTSCRHSNDPNYHWKWDPHRKHPPPVQFFGGYGGYRRDLQPPQLYPIRVQCGEAQITVTVQKDLFRNGRMVKASDLSLGPQGCTPSSQGPDTVTFQYGLQECGNRLQMTSNWLIYSTNLTHSPTPSRNSPIIRTNSATVPIQCYYPRNANVSSKAIKPTWVPYSSTLSMEERLSFSLKLMTDDWLSPRTSSIFHLGDIFSIEASVDTRNYGPMVIFVDRCVATQSPDMNSSPQYEIIAQNGCLVDSKQEDSSSTFWSPRPSPDKLRFKVDAFKFIGAGSSVIYITCSLRVAAADQGPDALNKACSFSKASNMWSALNGPNNICGCCDTGGCAPTGSRGVNGFRRLSRSVESSSKVELVAVGPLSIIDPESHVAPSETEDSDHLVELWLLVALCCLSLIVISVCVIVNIQRFCKKQSRFVLAK</sequence>
<dbReference type="SMART" id="SM00241">
    <property type="entry name" value="ZP"/>
    <property type="match status" value="1"/>
</dbReference>
<evidence type="ECO:0000256" key="6">
    <source>
        <dbReference type="ARBA" id="ARBA00022530"/>
    </source>
</evidence>
<evidence type="ECO:0000256" key="11">
    <source>
        <dbReference type="ARBA" id="ARBA00023136"/>
    </source>
</evidence>
<keyword evidence="10 14" id="KW-1133">Transmembrane helix</keyword>
<dbReference type="PRINTS" id="PR00023">
    <property type="entry name" value="ZPELLUCIDA"/>
</dbReference>
<keyword evidence="8 14" id="KW-0812">Transmembrane</keyword>
<comment type="function">
    <text evidence="14">Component of the zona pellucida, an extracellular matrix surrounding oocytes which mediates sperm binding, induction of the acrosome reaction and prevents post-fertilization polyspermy. The zona pellucida is composed of 3 to 4 glycoproteins, ZP1, ZP2, ZP3, and ZP4. ZP3 is essential for sperm binding and zona matrix formation.</text>
</comment>
<keyword evidence="4 14" id="KW-1003">Cell membrane</keyword>
<dbReference type="GO" id="GO:0005886">
    <property type="term" value="C:plasma membrane"/>
    <property type="evidence" value="ECO:0007669"/>
    <property type="project" value="UniProtKB-SubCell"/>
</dbReference>
<dbReference type="ExpressionAtlas" id="F6YJT4">
    <property type="expression patterns" value="baseline"/>
</dbReference>
<dbReference type="Gene3D" id="2.60.40.4100">
    <property type="entry name" value="Zona pellucida, ZP-C domain"/>
    <property type="match status" value="1"/>
</dbReference>
<dbReference type="InParanoid" id="F6YJT4"/>
<dbReference type="Pfam" id="PF23344">
    <property type="entry name" value="ZP-N"/>
    <property type="match status" value="1"/>
</dbReference>
<dbReference type="PROSITE" id="PS51034">
    <property type="entry name" value="ZP_2"/>
    <property type="match status" value="1"/>
</dbReference>
<evidence type="ECO:0000256" key="3">
    <source>
        <dbReference type="ARBA" id="ARBA00017980"/>
    </source>
</evidence>
<dbReference type="InterPro" id="IPR055355">
    <property type="entry name" value="ZP-C"/>
</dbReference>
<reference evidence="16" key="2">
    <citation type="submission" date="2011-06" db="UniProtKB">
        <authorList>
            <consortium name="Ensembl"/>
        </authorList>
    </citation>
    <scope>IDENTIFICATION</scope>
</reference>
<dbReference type="InterPro" id="IPR055356">
    <property type="entry name" value="ZP-N"/>
</dbReference>
<feature type="signal peptide" evidence="14">
    <location>
        <begin position="1"/>
        <end position="19"/>
    </location>
</feature>
<organism evidence="16">
    <name type="scientific">Xenopus tropicalis</name>
    <name type="common">Western clawed frog</name>
    <name type="synonym">Silurana tropicalis</name>
    <dbReference type="NCBI Taxonomy" id="8364"/>
    <lineage>
        <taxon>Eukaryota</taxon>
        <taxon>Metazoa</taxon>
        <taxon>Chordata</taxon>
        <taxon>Craniata</taxon>
        <taxon>Vertebrata</taxon>
        <taxon>Euteleostomi</taxon>
        <taxon>Amphibia</taxon>
        <taxon>Batrachia</taxon>
        <taxon>Anura</taxon>
        <taxon>Pipoidea</taxon>
        <taxon>Pipidae</taxon>
        <taxon>Xenopodinae</taxon>
        <taxon>Xenopus</taxon>
        <taxon>Silurana</taxon>
    </lineage>
</organism>
<evidence type="ECO:0000256" key="8">
    <source>
        <dbReference type="ARBA" id="ARBA00022692"/>
    </source>
</evidence>
<dbReference type="GO" id="GO:0007339">
    <property type="term" value="P:binding of sperm to zona pellucida"/>
    <property type="evidence" value="ECO:0007669"/>
    <property type="project" value="UniProtKB-UniRule"/>
</dbReference>
<dbReference type="GO" id="GO:0035805">
    <property type="term" value="C:egg coat"/>
    <property type="evidence" value="ECO:0007669"/>
    <property type="project" value="UniProtKB-SubCell"/>
</dbReference>
<evidence type="ECO:0000256" key="4">
    <source>
        <dbReference type="ARBA" id="ARBA00022475"/>
    </source>
</evidence>
<keyword evidence="9 14" id="KW-0732">Signal</keyword>
<dbReference type="PANTHER" id="PTHR11576:SF2">
    <property type="entry name" value="ZONA PELLUCIDA SPERM-BINDING PROTEIN 3"/>
    <property type="match status" value="1"/>
</dbReference>
<dbReference type="HOGENOM" id="CLU_047091_1_1_1"/>
<evidence type="ECO:0000256" key="7">
    <source>
        <dbReference type="ARBA" id="ARBA00022685"/>
    </source>
</evidence>
<evidence type="ECO:0000259" key="15">
    <source>
        <dbReference type="PROSITE" id="PS51034"/>
    </source>
</evidence>
<evidence type="ECO:0000256" key="14">
    <source>
        <dbReference type="RuleBase" id="RU367066"/>
    </source>
</evidence>
<protein>
    <recommendedName>
        <fullName evidence="3 14">Zona pellucida sperm-binding protein 3</fullName>
    </recommendedName>
</protein>
<dbReference type="GO" id="GO:0035804">
    <property type="term" value="F:structural constituent of egg coat"/>
    <property type="evidence" value="ECO:0007669"/>
    <property type="project" value="UniProtKB-UniRule"/>
</dbReference>
<proteinExistence type="inferred from homology"/>
<dbReference type="GO" id="GO:2000344">
    <property type="term" value="P:positive regulation of acrosome reaction"/>
    <property type="evidence" value="ECO:0007669"/>
    <property type="project" value="UniProtKB-UniRule"/>
</dbReference>
<dbReference type="Ensembl" id="ENSXETT00000042176">
    <property type="protein sequence ID" value="ENSXETP00000042176"/>
    <property type="gene ID" value="ENSXETG00000019465"/>
</dbReference>
<dbReference type="InterPro" id="IPR048290">
    <property type="entry name" value="ZP_chr"/>
</dbReference>
<dbReference type="FunFam" id="2.60.40.3210:FF:000001">
    <property type="entry name" value="Zona pellucida sperm-binding protein 3"/>
    <property type="match status" value="1"/>
</dbReference>
<dbReference type="GO" id="GO:0035803">
    <property type="term" value="P:egg coat formation"/>
    <property type="evidence" value="ECO:0007669"/>
    <property type="project" value="UniProtKB-UniRule"/>
</dbReference>
<dbReference type="InterPro" id="IPR042235">
    <property type="entry name" value="ZP-C_dom"/>
</dbReference>
<dbReference type="FunCoup" id="F6YJT4">
    <property type="interactions" value="282"/>
</dbReference>
<comment type="similarity">
    <text evidence="2 14">Belongs to the ZP domain family. ZPC subfamily.</text>
</comment>
<evidence type="ECO:0000313" key="16">
    <source>
        <dbReference type="Ensembl" id="ENSXETP00000042176"/>
    </source>
</evidence>
<feature type="domain" description="ZP" evidence="15">
    <location>
        <begin position="70"/>
        <end position="331"/>
    </location>
</feature>
<dbReference type="Xenbase" id="XB-GENE-1019559">
    <property type="gene designation" value="zp3"/>
</dbReference>
<dbReference type="InterPro" id="IPR001507">
    <property type="entry name" value="ZP_dom"/>
</dbReference>
<dbReference type="eggNOG" id="ENOG502QSZF">
    <property type="taxonomic scope" value="Eukaryota"/>
</dbReference>
<name>F6YJT4_XENTR</name>
<evidence type="ECO:0000256" key="12">
    <source>
        <dbReference type="ARBA" id="ARBA00023157"/>
    </source>
</evidence>